<keyword evidence="5" id="KW-1185">Reference proteome</keyword>
<dbReference type="GO" id="GO:0000156">
    <property type="term" value="F:phosphorelay response regulator activity"/>
    <property type="evidence" value="ECO:0007669"/>
    <property type="project" value="InterPro"/>
</dbReference>
<gene>
    <name evidence="4" type="ORF">FHS57_001208</name>
</gene>
<dbReference type="PANTHER" id="PTHR37299">
    <property type="entry name" value="TRANSCRIPTIONAL REGULATOR-RELATED"/>
    <property type="match status" value="1"/>
</dbReference>
<dbReference type="Pfam" id="PF00072">
    <property type="entry name" value="Response_reg"/>
    <property type="match status" value="1"/>
</dbReference>
<keyword evidence="1" id="KW-0597">Phosphoprotein</keyword>
<dbReference type="InterPro" id="IPR046947">
    <property type="entry name" value="LytR-like"/>
</dbReference>
<feature type="domain" description="HTH LytTR-type" evidence="3">
    <location>
        <begin position="158"/>
        <end position="260"/>
    </location>
</feature>
<dbReference type="SMART" id="SM00850">
    <property type="entry name" value="LytTR"/>
    <property type="match status" value="1"/>
</dbReference>
<dbReference type="SUPFAM" id="SSF52172">
    <property type="entry name" value="CheY-like"/>
    <property type="match status" value="1"/>
</dbReference>
<evidence type="ECO:0000259" key="3">
    <source>
        <dbReference type="PROSITE" id="PS50930"/>
    </source>
</evidence>
<feature type="domain" description="Response regulatory" evidence="2">
    <location>
        <begin position="5"/>
        <end position="125"/>
    </location>
</feature>
<dbReference type="SMART" id="SM00448">
    <property type="entry name" value="REC"/>
    <property type="match status" value="1"/>
</dbReference>
<dbReference type="PANTHER" id="PTHR37299:SF1">
    <property type="entry name" value="STAGE 0 SPORULATION PROTEIN A HOMOLOG"/>
    <property type="match status" value="1"/>
</dbReference>
<dbReference type="InterPro" id="IPR007492">
    <property type="entry name" value="LytTR_DNA-bd_dom"/>
</dbReference>
<evidence type="ECO:0000313" key="5">
    <source>
        <dbReference type="Proteomes" id="UP000541352"/>
    </source>
</evidence>
<name>A0A7W5ZJW8_9BACT</name>
<sequence>MKKLTTLIAEDSQEQLELIRHLVEDHCPQVAVVAEALTLEDAYIAIKQFQPDLVLLDVEFHAHETSFNLLDRLKQENELSFQVVFFSGHAKEKNYAYSALQYAALQCLQKPIDYRLLVEAVERAALFAEAKNVVQLRAQYEVLMNLVKTRNFSDTPLFIRTSKGKWENVNPDDILYLKSAATVTMIYLKGGKEIIGMELIGYYEFLTENPHFFRVHQSHIVNLKHVNSYDPKERMLFLTNGETLEVARQPDRELRKRLGMRL</sequence>
<accession>A0A7W5ZJW8</accession>
<organism evidence="4 5">
    <name type="scientific">Runella defluvii</name>
    <dbReference type="NCBI Taxonomy" id="370973"/>
    <lineage>
        <taxon>Bacteria</taxon>
        <taxon>Pseudomonadati</taxon>
        <taxon>Bacteroidota</taxon>
        <taxon>Cytophagia</taxon>
        <taxon>Cytophagales</taxon>
        <taxon>Spirosomataceae</taxon>
        <taxon>Runella</taxon>
    </lineage>
</organism>
<dbReference type="Pfam" id="PF04397">
    <property type="entry name" value="LytTR"/>
    <property type="match status" value="1"/>
</dbReference>
<dbReference type="RefSeq" id="WP_183971966.1">
    <property type="nucleotide sequence ID" value="NZ_JACIBY010000002.1"/>
</dbReference>
<evidence type="ECO:0000259" key="2">
    <source>
        <dbReference type="PROSITE" id="PS50110"/>
    </source>
</evidence>
<evidence type="ECO:0000313" key="4">
    <source>
        <dbReference type="EMBL" id="MBB3837214.1"/>
    </source>
</evidence>
<dbReference type="InterPro" id="IPR011006">
    <property type="entry name" value="CheY-like_superfamily"/>
</dbReference>
<dbReference type="AlphaFoldDB" id="A0A7W5ZJW8"/>
<feature type="modified residue" description="4-aspartylphosphate" evidence="1">
    <location>
        <position position="57"/>
    </location>
</feature>
<proteinExistence type="predicted"/>
<dbReference type="PROSITE" id="PS50110">
    <property type="entry name" value="RESPONSE_REGULATORY"/>
    <property type="match status" value="1"/>
</dbReference>
<dbReference type="Gene3D" id="2.40.50.1020">
    <property type="entry name" value="LytTr DNA-binding domain"/>
    <property type="match status" value="1"/>
</dbReference>
<dbReference type="Gene3D" id="3.40.50.2300">
    <property type="match status" value="1"/>
</dbReference>
<dbReference type="Proteomes" id="UP000541352">
    <property type="component" value="Unassembled WGS sequence"/>
</dbReference>
<reference evidence="4 5" key="1">
    <citation type="submission" date="2020-08" db="EMBL/GenBank/DDBJ databases">
        <title>Genomic Encyclopedia of Type Strains, Phase IV (KMG-IV): sequencing the most valuable type-strain genomes for metagenomic binning, comparative biology and taxonomic classification.</title>
        <authorList>
            <person name="Goeker M."/>
        </authorList>
    </citation>
    <scope>NUCLEOTIDE SEQUENCE [LARGE SCALE GENOMIC DNA]</scope>
    <source>
        <strain evidence="4 5">DSM 17976</strain>
    </source>
</reference>
<comment type="caution">
    <text evidence="4">The sequence shown here is derived from an EMBL/GenBank/DDBJ whole genome shotgun (WGS) entry which is preliminary data.</text>
</comment>
<evidence type="ECO:0000256" key="1">
    <source>
        <dbReference type="PROSITE-ProRule" id="PRU00169"/>
    </source>
</evidence>
<dbReference type="PROSITE" id="PS50930">
    <property type="entry name" value="HTH_LYTTR"/>
    <property type="match status" value="1"/>
</dbReference>
<dbReference type="EMBL" id="JACIBY010000002">
    <property type="protein sequence ID" value="MBB3837214.1"/>
    <property type="molecule type" value="Genomic_DNA"/>
</dbReference>
<dbReference type="GO" id="GO:0003677">
    <property type="term" value="F:DNA binding"/>
    <property type="evidence" value="ECO:0007669"/>
    <property type="project" value="InterPro"/>
</dbReference>
<protein>
    <submittedName>
        <fullName evidence="4">Two-component system LytT family response regulator</fullName>
    </submittedName>
</protein>
<dbReference type="InterPro" id="IPR001789">
    <property type="entry name" value="Sig_transdc_resp-reg_receiver"/>
</dbReference>